<keyword evidence="3" id="KW-0687">Ribonucleoprotein</keyword>
<proteinExistence type="inferred from homology"/>
<feature type="domain" description="Ribosomal protein eL8/eL30/eS12/Gadd45" evidence="4">
    <location>
        <begin position="22"/>
        <end position="114"/>
    </location>
</feature>
<keyword evidence="6" id="KW-1185">Reference proteome</keyword>
<evidence type="ECO:0000313" key="6">
    <source>
        <dbReference type="Proteomes" id="UP000007800"/>
    </source>
</evidence>
<reference evidence="5 6" key="1">
    <citation type="submission" date="2008-07" db="EMBL/GenBank/DDBJ databases">
        <authorList>
            <person name="El-Sayed N."/>
            <person name="Caler E."/>
            <person name="Inman J."/>
            <person name="Amedeo P."/>
            <person name="Hass B."/>
            <person name="Wortman J."/>
        </authorList>
    </citation>
    <scope>NUCLEOTIDE SEQUENCE [LARGE SCALE GENOMIC DNA]</scope>
    <source>
        <strain evidence="6">ATCC 50983 / TXsc</strain>
    </source>
</reference>
<dbReference type="GO" id="GO:0003723">
    <property type="term" value="F:RNA binding"/>
    <property type="evidence" value="ECO:0007669"/>
    <property type="project" value="InterPro"/>
</dbReference>
<dbReference type="InterPro" id="IPR029064">
    <property type="entry name" value="Ribosomal_eL30-like_sf"/>
</dbReference>
<dbReference type="InterPro" id="IPR004038">
    <property type="entry name" value="Ribosomal_eL8/eL30/eS12/Gad45"/>
</dbReference>
<evidence type="ECO:0000256" key="3">
    <source>
        <dbReference type="ARBA" id="ARBA00023274"/>
    </source>
</evidence>
<gene>
    <name evidence="5" type="ORF">Pmar_PMAR008913</name>
</gene>
<dbReference type="FunFam" id="3.30.1330.30:FF:000001">
    <property type="entry name" value="60S ribosomal protein L30"/>
    <property type="match status" value="1"/>
</dbReference>
<dbReference type="Gene3D" id="3.30.1330.30">
    <property type="match status" value="1"/>
</dbReference>
<dbReference type="InterPro" id="IPR039109">
    <property type="entry name" value="Ribosomal_eL30-like"/>
</dbReference>
<dbReference type="PROSITE" id="PS00709">
    <property type="entry name" value="RIBOSOMAL_L30E_1"/>
    <property type="match status" value="1"/>
</dbReference>
<keyword evidence="2 5" id="KW-0689">Ribosomal protein</keyword>
<dbReference type="Proteomes" id="UP000007800">
    <property type="component" value="Unassembled WGS sequence"/>
</dbReference>
<dbReference type="NCBIfam" id="NF002172">
    <property type="entry name" value="PRK01018.1"/>
    <property type="match status" value="1"/>
</dbReference>
<evidence type="ECO:0000256" key="2">
    <source>
        <dbReference type="ARBA" id="ARBA00022980"/>
    </source>
</evidence>
<dbReference type="GO" id="GO:1990904">
    <property type="term" value="C:ribonucleoprotein complex"/>
    <property type="evidence" value="ECO:0007669"/>
    <property type="project" value="UniProtKB-KW"/>
</dbReference>
<dbReference type="Pfam" id="PF01248">
    <property type="entry name" value="Ribosomal_L7Ae"/>
    <property type="match status" value="1"/>
</dbReference>
<evidence type="ECO:0000256" key="1">
    <source>
        <dbReference type="ARBA" id="ARBA00007326"/>
    </source>
</evidence>
<evidence type="ECO:0000259" key="4">
    <source>
        <dbReference type="Pfam" id="PF01248"/>
    </source>
</evidence>
<protein>
    <submittedName>
        <fullName evidence="5">60S ribosomal protein L30, putative</fullName>
    </submittedName>
</protein>
<dbReference type="GO" id="GO:0005840">
    <property type="term" value="C:ribosome"/>
    <property type="evidence" value="ECO:0007669"/>
    <property type="project" value="UniProtKB-KW"/>
</dbReference>
<organism evidence="6">
    <name type="scientific">Perkinsus marinus (strain ATCC 50983 / TXsc)</name>
    <dbReference type="NCBI Taxonomy" id="423536"/>
    <lineage>
        <taxon>Eukaryota</taxon>
        <taxon>Sar</taxon>
        <taxon>Alveolata</taxon>
        <taxon>Perkinsozoa</taxon>
        <taxon>Perkinsea</taxon>
        <taxon>Perkinsida</taxon>
        <taxon>Perkinsidae</taxon>
        <taxon>Perkinsus</taxon>
    </lineage>
</organism>
<dbReference type="OMA" id="MIANNCP"/>
<dbReference type="InParanoid" id="C5KAC2"/>
<dbReference type="InterPro" id="IPR022991">
    <property type="entry name" value="Ribosomal_eL30_CS"/>
</dbReference>
<dbReference type="GeneID" id="9048546"/>
<name>C5KAC2_PERM5</name>
<sequence length="118" mass="12862">MVSKKQNSIIIALSPQTKAHESVNAGLQLVLKSGKYTIGWRSTMKAIRSGSAKLVLVSNNCPALRRSEIEYYAMLSKTGVHHYVGDNNALGTACRRFYRVSCMAVLDAGDSDILTALE</sequence>
<dbReference type="EMBL" id="GG671749">
    <property type="protein sequence ID" value="EER18583.1"/>
    <property type="molecule type" value="Genomic_DNA"/>
</dbReference>
<dbReference type="RefSeq" id="XP_002786787.1">
    <property type="nucleotide sequence ID" value="XM_002786741.1"/>
</dbReference>
<dbReference type="AlphaFoldDB" id="C5KAC2"/>
<dbReference type="SUPFAM" id="SSF55315">
    <property type="entry name" value="L30e-like"/>
    <property type="match status" value="1"/>
</dbReference>
<dbReference type="FunCoup" id="C5KAC2">
    <property type="interactions" value="831"/>
</dbReference>
<comment type="similarity">
    <text evidence="1">Belongs to the eukaryotic ribosomal protein eL30 family.</text>
</comment>
<dbReference type="OrthoDB" id="1928736at2759"/>
<dbReference type="PANTHER" id="PTHR11449">
    <property type="entry name" value="RIBOSOMAL PROTEIN L30"/>
    <property type="match status" value="1"/>
</dbReference>
<evidence type="ECO:0000313" key="5">
    <source>
        <dbReference type="EMBL" id="EER18583.1"/>
    </source>
</evidence>
<accession>C5KAC2</accession>